<dbReference type="STRING" id="225345.CLCHR_29220"/>
<dbReference type="AlphaFoldDB" id="A0A1V4IKH5"/>
<evidence type="ECO:0000313" key="1">
    <source>
        <dbReference type="EMBL" id="OPJ60436.1"/>
    </source>
</evidence>
<organism evidence="1 2">
    <name type="scientific">Clostridium chromiireducens</name>
    <dbReference type="NCBI Taxonomy" id="225345"/>
    <lineage>
        <taxon>Bacteria</taxon>
        <taxon>Bacillati</taxon>
        <taxon>Bacillota</taxon>
        <taxon>Clostridia</taxon>
        <taxon>Eubacteriales</taxon>
        <taxon>Clostridiaceae</taxon>
        <taxon>Clostridium</taxon>
    </lineage>
</organism>
<gene>
    <name evidence="1" type="ORF">CLCHR_29220</name>
</gene>
<evidence type="ECO:0000313" key="2">
    <source>
        <dbReference type="Proteomes" id="UP000191056"/>
    </source>
</evidence>
<name>A0A1V4IKH5_9CLOT</name>
<reference evidence="1 2" key="1">
    <citation type="submission" date="2017-03" db="EMBL/GenBank/DDBJ databases">
        <title>Genome sequence of Clostridium chromiireducens DSM 23318.</title>
        <authorList>
            <person name="Poehlein A."/>
            <person name="Daniel R."/>
        </authorList>
    </citation>
    <scope>NUCLEOTIDE SEQUENCE [LARGE SCALE GENOMIC DNA]</scope>
    <source>
        <strain evidence="1 2">DSM 23318</strain>
    </source>
</reference>
<comment type="caution">
    <text evidence="1">The sequence shown here is derived from an EMBL/GenBank/DDBJ whole genome shotgun (WGS) entry which is preliminary data.</text>
</comment>
<dbReference type="EMBL" id="MZGT01000039">
    <property type="protein sequence ID" value="OPJ60436.1"/>
    <property type="molecule type" value="Genomic_DNA"/>
</dbReference>
<proteinExistence type="predicted"/>
<accession>A0A1V4IKH5</accession>
<dbReference type="Proteomes" id="UP000191056">
    <property type="component" value="Unassembled WGS sequence"/>
</dbReference>
<sequence length="47" mass="5757">MGARNKSYQRFYHIIFVYLLLALKKVKKEEKYKYTSNNYVAFCQNMI</sequence>
<keyword evidence="2" id="KW-1185">Reference proteome</keyword>
<protein>
    <submittedName>
        <fullName evidence="1">Uncharacterized protein</fullName>
    </submittedName>
</protein>